<feature type="chain" id="PRO_5040440276" evidence="1">
    <location>
        <begin position="20"/>
        <end position="225"/>
    </location>
</feature>
<comment type="caution">
    <text evidence="2">The sequence shown here is derived from an EMBL/GenBank/DDBJ whole genome shotgun (WGS) entry which is preliminary data.</text>
</comment>
<evidence type="ECO:0000313" key="3">
    <source>
        <dbReference type="Proteomes" id="UP000774326"/>
    </source>
</evidence>
<organism evidence="2 3">
    <name type="scientific">Wickerhamomyces pijperi</name>
    <name type="common">Yeast</name>
    <name type="synonym">Pichia pijperi</name>
    <dbReference type="NCBI Taxonomy" id="599730"/>
    <lineage>
        <taxon>Eukaryota</taxon>
        <taxon>Fungi</taxon>
        <taxon>Dikarya</taxon>
        <taxon>Ascomycota</taxon>
        <taxon>Saccharomycotina</taxon>
        <taxon>Saccharomycetes</taxon>
        <taxon>Phaffomycetales</taxon>
        <taxon>Wickerhamomycetaceae</taxon>
        <taxon>Wickerhamomyces</taxon>
    </lineage>
</organism>
<gene>
    <name evidence="2" type="ORF">WICPIJ_009604</name>
</gene>
<feature type="signal peptide" evidence="1">
    <location>
        <begin position="1"/>
        <end position="19"/>
    </location>
</feature>
<accession>A0A9P8PL42</accession>
<sequence length="225" mass="25380">MNYQLISLSLLLLALITQAIPIPISQTSKLNVQPSIFKPYHLFHKHSSFTTLDNQIVLTVDSTTLSSDTPKRFANYKDDAEGNSNEDMTFFYDIQKGIISVNGDKSVVSLNSTTQSFQIQAKEDEQVTPSIFQISQDGKLELSYNSFINERQFKLCPVTSSALSANDKFKDLMVYGLYSKEAECGNDSVFTELNLIDQVYNLPLRSLQPDYLEVYDGCHGKLIYL</sequence>
<reference evidence="2" key="2">
    <citation type="submission" date="2021-01" db="EMBL/GenBank/DDBJ databases">
        <authorList>
            <person name="Schikora-Tamarit M.A."/>
        </authorList>
    </citation>
    <scope>NUCLEOTIDE SEQUENCE</scope>
    <source>
        <strain evidence="2">CBS2887</strain>
    </source>
</reference>
<protein>
    <submittedName>
        <fullName evidence="2">Uncharacterized protein</fullName>
    </submittedName>
</protein>
<evidence type="ECO:0000313" key="2">
    <source>
        <dbReference type="EMBL" id="KAH3674293.1"/>
    </source>
</evidence>
<keyword evidence="3" id="KW-1185">Reference proteome</keyword>
<reference evidence="2" key="1">
    <citation type="journal article" date="2021" name="Open Biol.">
        <title>Shared evolutionary footprints suggest mitochondrial oxidative damage underlies multiple complex I losses in fungi.</title>
        <authorList>
            <person name="Schikora-Tamarit M.A."/>
            <person name="Marcet-Houben M."/>
            <person name="Nosek J."/>
            <person name="Gabaldon T."/>
        </authorList>
    </citation>
    <scope>NUCLEOTIDE SEQUENCE</scope>
    <source>
        <strain evidence="2">CBS2887</strain>
    </source>
</reference>
<keyword evidence="1" id="KW-0732">Signal</keyword>
<dbReference type="Proteomes" id="UP000774326">
    <property type="component" value="Unassembled WGS sequence"/>
</dbReference>
<name>A0A9P8PL42_WICPI</name>
<dbReference type="EMBL" id="JAEUBG010005537">
    <property type="protein sequence ID" value="KAH3674293.1"/>
    <property type="molecule type" value="Genomic_DNA"/>
</dbReference>
<proteinExistence type="predicted"/>
<evidence type="ECO:0000256" key="1">
    <source>
        <dbReference type="SAM" id="SignalP"/>
    </source>
</evidence>
<dbReference type="AlphaFoldDB" id="A0A9P8PL42"/>